<dbReference type="InterPro" id="IPR051706">
    <property type="entry name" value="Glycosyltransferase_domain"/>
</dbReference>
<accession>R9HHH7</accession>
<dbReference type="RefSeq" id="WP_016267024.1">
    <property type="nucleotide sequence ID" value="NZ_KE159459.1"/>
</dbReference>
<dbReference type="GO" id="GO:0016020">
    <property type="term" value="C:membrane"/>
    <property type="evidence" value="ECO:0007669"/>
    <property type="project" value="GOC"/>
</dbReference>
<comment type="caution">
    <text evidence="2">The sequence shown here is derived from an EMBL/GenBank/DDBJ whole genome shotgun (WGS) entry which is preliminary data.</text>
</comment>
<keyword evidence="1" id="KW-0808">Transferase</keyword>
<dbReference type="PANTHER" id="PTHR32385">
    <property type="entry name" value="MANNOSYL PHOSPHORYLINOSITOL CERAMIDE SYNTHASE"/>
    <property type="match status" value="1"/>
</dbReference>
<evidence type="ECO:0008006" key="4">
    <source>
        <dbReference type="Google" id="ProtNLM"/>
    </source>
</evidence>
<sequence length="244" mass="28900">MIPKIIHYCWLSSDPIPQKLRDCMGSWKKKLPDYEFMLWDLNRFDIHSSMWVNEAYEAKKYAFAADYIRLYAVYNYGGIYMDMDVEVVRSFDELLTSSYILGLETKKGVEAGIFGAEKNNPFIGKCMDYYKIRNFVSENGKFDLRTLPNIMYEILIDNYEIANRTSIKIEEDAHKMQLFSPDYLTAKSCLTGELMITENTYTIHHFAGSWISKSQKMKGKIYRFISSYRLLNYIYQRTYKKLKR</sequence>
<reference evidence="2 3" key="1">
    <citation type="submission" date="2013-04" db="EMBL/GenBank/DDBJ databases">
        <title>The Genome Sequence of Bacteroides thetaiotaomicron dnLKV9.</title>
        <authorList>
            <consortium name="The Broad Institute Genomics Platform"/>
            <consortium name="The Broad Institute Genome Sequencing Center for Infectious Disease"/>
            <person name="Earl A."/>
            <person name="Xavier R."/>
            <person name="Kuhn K."/>
            <person name="Stappenbeck T."/>
            <person name="Walker B."/>
            <person name="Young S."/>
            <person name="Zeng Q."/>
            <person name="Gargeya S."/>
            <person name="Fitzgerald M."/>
            <person name="Haas B."/>
            <person name="Abouelleil A."/>
            <person name="Allen A.W."/>
            <person name="Alvarado L."/>
            <person name="Arachchi H.M."/>
            <person name="Berlin A.M."/>
            <person name="Chapman S.B."/>
            <person name="Gainer-Dewar J."/>
            <person name="Goldberg J."/>
            <person name="Griggs A."/>
            <person name="Gujja S."/>
            <person name="Hansen M."/>
            <person name="Howarth C."/>
            <person name="Imamovic A."/>
            <person name="Ireland A."/>
            <person name="Larimer J."/>
            <person name="McCowan C."/>
            <person name="Murphy C."/>
            <person name="Pearson M."/>
            <person name="Poon T.W."/>
            <person name="Priest M."/>
            <person name="Roberts A."/>
            <person name="Saif S."/>
            <person name="Shea T."/>
            <person name="Sisk P."/>
            <person name="Sykes S."/>
            <person name="Wortman J."/>
            <person name="Nusbaum C."/>
            <person name="Birren B."/>
        </authorList>
    </citation>
    <scope>NUCLEOTIDE SEQUENCE [LARGE SCALE GENOMIC DNA]</scope>
    <source>
        <strain evidence="3">dnLKV9</strain>
    </source>
</reference>
<dbReference type="Proteomes" id="UP000014207">
    <property type="component" value="Unassembled WGS sequence"/>
</dbReference>
<name>R9HHH7_BACT4</name>
<dbReference type="InterPro" id="IPR007577">
    <property type="entry name" value="GlycoTrfase_DXD_sugar-bd_CS"/>
</dbReference>
<dbReference type="InterPro" id="IPR029044">
    <property type="entry name" value="Nucleotide-diphossugar_trans"/>
</dbReference>
<dbReference type="Pfam" id="PF04488">
    <property type="entry name" value="Gly_transf_sug"/>
    <property type="match status" value="1"/>
</dbReference>
<gene>
    <name evidence="2" type="ORF">C799_00210</name>
</gene>
<protein>
    <recommendedName>
        <fullName evidence="4">Glycosyl transferase</fullName>
    </recommendedName>
</protein>
<dbReference type="GO" id="GO:0000030">
    <property type="term" value="F:mannosyltransferase activity"/>
    <property type="evidence" value="ECO:0007669"/>
    <property type="project" value="TreeGrafter"/>
</dbReference>
<dbReference type="GO" id="GO:0051999">
    <property type="term" value="P:mannosyl-inositol phosphorylceramide biosynthetic process"/>
    <property type="evidence" value="ECO:0007669"/>
    <property type="project" value="TreeGrafter"/>
</dbReference>
<organism evidence="2 3">
    <name type="scientific">Bacteroides thetaiotaomicron dnLKV9</name>
    <dbReference type="NCBI Taxonomy" id="1235785"/>
    <lineage>
        <taxon>Bacteria</taxon>
        <taxon>Pseudomonadati</taxon>
        <taxon>Bacteroidota</taxon>
        <taxon>Bacteroidia</taxon>
        <taxon>Bacteroidales</taxon>
        <taxon>Bacteroidaceae</taxon>
        <taxon>Bacteroides</taxon>
    </lineage>
</organism>
<dbReference type="AlphaFoldDB" id="R9HHH7"/>
<evidence type="ECO:0000256" key="1">
    <source>
        <dbReference type="ARBA" id="ARBA00022679"/>
    </source>
</evidence>
<evidence type="ECO:0000313" key="3">
    <source>
        <dbReference type="Proteomes" id="UP000014207"/>
    </source>
</evidence>
<dbReference type="PANTHER" id="PTHR32385:SF15">
    <property type="entry name" value="INOSITOL PHOSPHOCERAMIDE MANNOSYLTRANSFERASE 1"/>
    <property type="match status" value="1"/>
</dbReference>
<dbReference type="PATRIC" id="fig|1235785.3.peg.213"/>
<proteinExistence type="predicted"/>
<dbReference type="EMBL" id="ASSM01000003">
    <property type="protein sequence ID" value="EOS03231.1"/>
    <property type="molecule type" value="Genomic_DNA"/>
</dbReference>
<dbReference type="SUPFAM" id="SSF53448">
    <property type="entry name" value="Nucleotide-diphospho-sugar transferases"/>
    <property type="match status" value="1"/>
</dbReference>
<evidence type="ECO:0000313" key="2">
    <source>
        <dbReference type="EMBL" id="EOS03231.1"/>
    </source>
</evidence>
<dbReference type="HOGENOM" id="CLU_073547_2_0_10"/>
<dbReference type="Gene3D" id="3.90.550.20">
    <property type="match status" value="1"/>
</dbReference>